<organism evidence="2 3">
    <name type="scientific">Danxiaibacter flavus</name>
    <dbReference type="NCBI Taxonomy" id="3049108"/>
    <lineage>
        <taxon>Bacteria</taxon>
        <taxon>Pseudomonadati</taxon>
        <taxon>Bacteroidota</taxon>
        <taxon>Chitinophagia</taxon>
        <taxon>Chitinophagales</taxon>
        <taxon>Chitinophagaceae</taxon>
        <taxon>Danxiaibacter</taxon>
    </lineage>
</organism>
<feature type="transmembrane region" description="Helical" evidence="1">
    <location>
        <begin position="114"/>
        <end position="134"/>
    </location>
</feature>
<comment type="caution">
    <text evidence="2">The sequence shown here is derived from an EMBL/GenBank/DDBJ whole genome shotgun (WGS) entry which is preliminary data.</text>
</comment>
<keyword evidence="1" id="KW-1133">Transmembrane helix</keyword>
<reference evidence="2 3" key="1">
    <citation type="submission" date="2023-07" db="EMBL/GenBank/DDBJ databases">
        <authorList>
            <person name="Lian W.-H."/>
        </authorList>
    </citation>
    <scope>NUCLEOTIDE SEQUENCE [LARGE SCALE GENOMIC DNA]</scope>
    <source>
        <strain evidence="2 3">SYSU DXS3180</strain>
    </source>
</reference>
<evidence type="ECO:0000256" key="1">
    <source>
        <dbReference type="SAM" id="Phobius"/>
    </source>
</evidence>
<keyword evidence="3" id="KW-1185">Reference proteome</keyword>
<feature type="transmembrane region" description="Helical" evidence="1">
    <location>
        <begin position="53"/>
        <end position="72"/>
    </location>
</feature>
<feature type="transmembrane region" description="Helical" evidence="1">
    <location>
        <begin position="12"/>
        <end position="33"/>
    </location>
</feature>
<evidence type="ECO:0000313" key="3">
    <source>
        <dbReference type="Proteomes" id="UP001560573"/>
    </source>
</evidence>
<gene>
    <name evidence="2" type="ORF">QTN47_04855</name>
</gene>
<dbReference type="Proteomes" id="UP001560573">
    <property type="component" value="Unassembled WGS sequence"/>
</dbReference>
<name>A0ABV3ZAC1_9BACT</name>
<dbReference type="RefSeq" id="WP_369328208.1">
    <property type="nucleotide sequence ID" value="NZ_JAULBC010000001.1"/>
</dbReference>
<sequence length="202" mass="23817">MEERSNIPRHLSVVLLYPAVLGYFFFEIVQSATLGSHLQEMDTIFRGKWMLELGKWILIIETFLFYCCDFLGSCYVPEYTRWNFISDIAFLTMIIVTLHSLSVSEEVGGDYLDVHIFSTCFCSFMLIYLLRYFAKNRYYTEAEKRRYRRLAIIEAAFLLFFLGLLMWSPVGWLLYLQLLLLILAIAYLVYEYAKEIRSMLAG</sequence>
<feature type="transmembrane region" description="Helical" evidence="1">
    <location>
        <begin position="146"/>
        <end position="166"/>
    </location>
</feature>
<feature type="transmembrane region" description="Helical" evidence="1">
    <location>
        <begin position="84"/>
        <end position="102"/>
    </location>
</feature>
<proteinExistence type="predicted"/>
<feature type="transmembrane region" description="Helical" evidence="1">
    <location>
        <begin position="172"/>
        <end position="190"/>
    </location>
</feature>
<keyword evidence="1" id="KW-0472">Membrane</keyword>
<keyword evidence="1" id="KW-0812">Transmembrane</keyword>
<evidence type="ECO:0000313" key="2">
    <source>
        <dbReference type="EMBL" id="MEX6686811.1"/>
    </source>
</evidence>
<accession>A0ABV3ZAC1</accession>
<protein>
    <recommendedName>
        <fullName evidence="4">DUF998 domain-containing protein</fullName>
    </recommendedName>
</protein>
<dbReference type="EMBL" id="JAULBC010000001">
    <property type="protein sequence ID" value="MEX6686811.1"/>
    <property type="molecule type" value="Genomic_DNA"/>
</dbReference>
<evidence type="ECO:0008006" key="4">
    <source>
        <dbReference type="Google" id="ProtNLM"/>
    </source>
</evidence>